<reference evidence="3" key="1">
    <citation type="journal article" date="2014" name="Genome Announc.">
        <title>Draft genome sequences of the altered schaedler flora, a defined bacterial community from gnotobiotic mice.</title>
        <authorList>
            <person name="Wannemuehler M.J."/>
            <person name="Overstreet A.M."/>
            <person name="Ward D.V."/>
            <person name="Phillips G.J."/>
        </authorList>
    </citation>
    <scope>NUCLEOTIDE SEQUENCE</scope>
    <source>
        <strain evidence="3">ASF457</strain>
    </source>
</reference>
<dbReference type="AlphaFoldDB" id="V2Q082"/>
<dbReference type="CDD" id="cd02968">
    <property type="entry name" value="SCO"/>
    <property type="match status" value="1"/>
</dbReference>
<gene>
    <name evidence="3" type="ORF">N508_001357</name>
</gene>
<dbReference type="RefSeq" id="WP_023275640.1">
    <property type="nucleotide sequence ID" value="NZ_CP097562.1"/>
</dbReference>
<sequence>MEKHKIIKTVVISFISLFAAVLVFGAIVYYNEQNKYEFKGQSSQGEISLRDLRGHNVVIYFGYTYCPDVCPVTLETLSKAVESLKEYNITAKDLLLLYVTLDPARDTPEALDEYALWFYPNGMGIRFEEEDLKKIAKKYNIKYEIFPMEGSAVDYSVAHSSALFFFNKDGKLIDRITNLTVDNIAASIKKVMDIK</sequence>
<dbReference type="InterPro" id="IPR013766">
    <property type="entry name" value="Thioredoxin_domain"/>
</dbReference>
<dbReference type="EMBL" id="CP097562">
    <property type="protein sequence ID" value="USF24274.1"/>
    <property type="molecule type" value="Genomic_DNA"/>
</dbReference>
<evidence type="ECO:0000313" key="4">
    <source>
        <dbReference type="Proteomes" id="UP000017429"/>
    </source>
</evidence>
<dbReference type="KEGG" id="msch:N508_001357"/>
<dbReference type="Pfam" id="PF02630">
    <property type="entry name" value="SCO1-SenC"/>
    <property type="match status" value="1"/>
</dbReference>
<dbReference type="InterPro" id="IPR003782">
    <property type="entry name" value="SCO1/SenC"/>
</dbReference>
<dbReference type="Gene3D" id="3.40.30.10">
    <property type="entry name" value="Glutaredoxin"/>
    <property type="match status" value="1"/>
</dbReference>
<keyword evidence="4" id="KW-1185">Reference proteome</keyword>
<protein>
    <submittedName>
        <fullName evidence="3">Uncharacterized protein</fullName>
    </submittedName>
</protein>
<dbReference type="PANTHER" id="PTHR12151:SF25">
    <property type="entry name" value="LINALOOL DEHYDRATASE_ISOMERASE DOMAIN-CONTAINING PROTEIN"/>
    <property type="match status" value="1"/>
</dbReference>
<dbReference type="InterPro" id="IPR036249">
    <property type="entry name" value="Thioredoxin-like_sf"/>
</dbReference>
<evidence type="ECO:0000256" key="1">
    <source>
        <dbReference type="ARBA" id="ARBA00010996"/>
    </source>
</evidence>
<keyword evidence="2" id="KW-0186">Copper</keyword>
<comment type="similarity">
    <text evidence="1">Belongs to the SCO1/2 family.</text>
</comment>
<reference evidence="3" key="3">
    <citation type="submission" date="2022-06" db="EMBL/GenBank/DDBJ databases">
        <title>Resources to Facilitate Use of the Altered Schaedler Flora (ASF) Mouse Model to Study Microbiome Function.</title>
        <authorList>
            <person name="Proctor A."/>
            <person name="Parvinroo S."/>
            <person name="Richie T."/>
            <person name="Jia X."/>
            <person name="Lee S.T.M."/>
            <person name="Karp P.D."/>
            <person name="Paley S."/>
            <person name="Kostic A.D."/>
            <person name="Pierre J.F."/>
            <person name="Wannemuehler M.J."/>
            <person name="Phillips G.J."/>
        </authorList>
    </citation>
    <scope>NUCLEOTIDE SEQUENCE</scope>
    <source>
        <strain evidence="3">ASF457</strain>
    </source>
</reference>
<evidence type="ECO:0000256" key="2">
    <source>
        <dbReference type="ARBA" id="ARBA00023008"/>
    </source>
</evidence>
<name>V2Q082_9BACT</name>
<organism evidence="3 4">
    <name type="scientific">Mucispirillum schaedleri ASF457</name>
    <dbReference type="NCBI Taxonomy" id="1379858"/>
    <lineage>
        <taxon>Bacteria</taxon>
        <taxon>Pseudomonadati</taxon>
        <taxon>Deferribacterota</taxon>
        <taxon>Deferribacteres</taxon>
        <taxon>Deferribacterales</taxon>
        <taxon>Mucispirillaceae</taxon>
        <taxon>Mucispirillum</taxon>
    </lineage>
</organism>
<reference evidence="3" key="2">
    <citation type="submission" date="2022-05" db="EMBL/GenBank/DDBJ databases">
        <authorList>
            <person name="Proctor A.L."/>
            <person name="Phillips G.J."/>
            <person name="Wannemuehler M.J."/>
        </authorList>
    </citation>
    <scope>NUCLEOTIDE SEQUENCE</scope>
    <source>
        <strain evidence="3">ASF457</strain>
    </source>
</reference>
<proteinExistence type="inferred from homology"/>
<dbReference type="SUPFAM" id="SSF52833">
    <property type="entry name" value="Thioredoxin-like"/>
    <property type="match status" value="1"/>
</dbReference>
<dbReference type="eggNOG" id="COG1999">
    <property type="taxonomic scope" value="Bacteria"/>
</dbReference>
<evidence type="ECO:0000313" key="3">
    <source>
        <dbReference type="EMBL" id="USF24274.1"/>
    </source>
</evidence>
<dbReference type="OrthoDB" id="9811998at2"/>
<dbReference type="PROSITE" id="PS51352">
    <property type="entry name" value="THIOREDOXIN_2"/>
    <property type="match status" value="1"/>
</dbReference>
<dbReference type="PANTHER" id="PTHR12151">
    <property type="entry name" value="ELECTRON TRANSPORT PROTIN SCO1/SENC FAMILY MEMBER"/>
    <property type="match status" value="1"/>
</dbReference>
<accession>V2Q082</accession>
<dbReference type="Proteomes" id="UP000017429">
    <property type="component" value="Chromosome"/>
</dbReference>